<sequence>MKESVHYQLYLIKKQQIDMMKKKELFQLMFVTSEKMKMVDSKQIVKPEYLNQTISMKAYPLNADMIPYQLIMTMSIQKQSESDPSSLVMEKIHWNVKLKVQANLKVEFMEKKFVMIHEQVEM</sequence>
<accession>A0A5J4TM43</accession>
<dbReference type="EMBL" id="SNRW01028600">
    <property type="protein sequence ID" value="KAA6359297.1"/>
    <property type="molecule type" value="Genomic_DNA"/>
</dbReference>
<dbReference type="Proteomes" id="UP000324800">
    <property type="component" value="Unassembled WGS sequence"/>
</dbReference>
<proteinExistence type="predicted"/>
<dbReference type="AlphaFoldDB" id="A0A5J4TM43"/>
<organism evidence="1 2">
    <name type="scientific">Streblomastix strix</name>
    <dbReference type="NCBI Taxonomy" id="222440"/>
    <lineage>
        <taxon>Eukaryota</taxon>
        <taxon>Metamonada</taxon>
        <taxon>Preaxostyla</taxon>
        <taxon>Oxymonadida</taxon>
        <taxon>Streblomastigidae</taxon>
        <taxon>Streblomastix</taxon>
    </lineage>
</organism>
<reference evidence="1 2" key="1">
    <citation type="submission" date="2019-03" db="EMBL/GenBank/DDBJ databases">
        <title>Single cell metagenomics reveals metabolic interactions within the superorganism composed of flagellate Streblomastix strix and complex community of Bacteroidetes bacteria on its surface.</title>
        <authorList>
            <person name="Treitli S.C."/>
            <person name="Kolisko M."/>
            <person name="Husnik F."/>
            <person name="Keeling P."/>
            <person name="Hampl V."/>
        </authorList>
    </citation>
    <scope>NUCLEOTIDE SEQUENCE [LARGE SCALE GENOMIC DNA]</scope>
    <source>
        <strain evidence="1">ST1C</strain>
    </source>
</reference>
<comment type="caution">
    <text evidence="1">The sequence shown here is derived from an EMBL/GenBank/DDBJ whole genome shotgun (WGS) entry which is preliminary data.</text>
</comment>
<gene>
    <name evidence="1" type="ORF">EZS28_045176</name>
</gene>
<name>A0A5J4TM43_9EUKA</name>
<evidence type="ECO:0000313" key="2">
    <source>
        <dbReference type="Proteomes" id="UP000324800"/>
    </source>
</evidence>
<protein>
    <submittedName>
        <fullName evidence="1">Uncharacterized protein</fullName>
    </submittedName>
</protein>
<evidence type="ECO:0000313" key="1">
    <source>
        <dbReference type="EMBL" id="KAA6359297.1"/>
    </source>
</evidence>